<dbReference type="InterPro" id="IPR037143">
    <property type="entry name" value="4-PPantetheinyl_Trfase_dom_sf"/>
</dbReference>
<dbReference type="Pfam" id="PF01648">
    <property type="entry name" value="ACPS"/>
    <property type="match status" value="1"/>
</dbReference>
<sequence>MTTLLAYGNIHQSYPLDQIPSECLTDKLRFPAVQMNNKVKQRHRCRWVAHFLLWQLFKQANLSSTLLQQIYYSTNQRPQLAPAHLDFNISHSGDWVAVLLHLSENNAQPSIVGIDIECAHKARDYPSLLDYFASPAEQQWFTQQADKDAAFYRTWCLREAILKSQGVGIVKLAEVQHQPNHLTIQSSYCPQGQLIFSDQFPFYLAFFVNQTCELEVKIFNWNEGRLQLVEKELDFHYKVND</sequence>
<reference evidence="4 5" key="1">
    <citation type="submission" date="2017-02" db="EMBL/GenBank/DDBJ databases">
        <title>Draft genome sequence of Haemophilus felis CCUG 31170 type strain.</title>
        <authorList>
            <person name="Engstrom-Jakobsson H."/>
            <person name="Salva-Serra F."/>
            <person name="Thorell K."/>
            <person name="Gonzales-Siles L."/>
            <person name="Karlsson R."/>
            <person name="Boulund F."/>
            <person name="Engstrand L."/>
            <person name="Kristiansson E."/>
            <person name="Moore E."/>
        </authorList>
    </citation>
    <scope>NUCLEOTIDE SEQUENCE [LARGE SCALE GENOMIC DNA]</scope>
    <source>
        <strain evidence="4 5">CCUG 31170</strain>
    </source>
</reference>
<keyword evidence="5" id="KW-1185">Reference proteome</keyword>
<dbReference type="InterPro" id="IPR050559">
    <property type="entry name" value="P-Pant_transferase_sf"/>
</dbReference>
<dbReference type="GO" id="GO:0019878">
    <property type="term" value="P:lysine biosynthetic process via aminoadipic acid"/>
    <property type="evidence" value="ECO:0007669"/>
    <property type="project" value="TreeGrafter"/>
</dbReference>
<feature type="domain" description="4'-phosphopantetheinyl transferase" evidence="3">
    <location>
        <begin position="112"/>
        <end position="177"/>
    </location>
</feature>
<dbReference type="GO" id="GO:0005829">
    <property type="term" value="C:cytosol"/>
    <property type="evidence" value="ECO:0007669"/>
    <property type="project" value="TreeGrafter"/>
</dbReference>
<dbReference type="GO" id="GO:0000287">
    <property type="term" value="F:magnesium ion binding"/>
    <property type="evidence" value="ECO:0007669"/>
    <property type="project" value="InterPro"/>
</dbReference>
<organism evidence="4 5">
    <name type="scientific">[Haemophilus] felis</name>
    <dbReference type="NCBI Taxonomy" id="123822"/>
    <lineage>
        <taxon>Bacteria</taxon>
        <taxon>Pseudomonadati</taxon>
        <taxon>Pseudomonadota</taxon>
        <taxon>Gammaproteobacteria</taxon>
        <taxon>Pasteurellales</taxon>
        <taxon>Pasteurellaceae</taxon>
    </lineage>
</organism>
<protein>
    <submittedName>
        <fullName evidence="4">4'-phosphopantetheinyl transferase</fullName>
    </submittedName>
</protein>
<dbReference type="Gene3D" id="3.90.470.20">
    <property type="entry name" value="4'-phosphopantetheinyl transferase domain"/>
    <property type="match status" value="2"/>
</dbReference>
<dbReference type="PANTHER" id="PTHR12215">
    <property type="entry name" value="PHOSPHOPANTETHEINE TRANSFERASE"/>
    <property type="match status" value="1"/>
</dbReference>
<evidence type="ECO:0000313" key="5">
    <source>
        <dbReference type="Proteomes" id="UP000190023"/>
    </source>
</evidence>
<evidence type="ECO:0000256" key="2">
    <source>
        <dbReference type="ARBA" id="ARBA00022679"/>
    </source>
</evidence>
<dbReference type="GO" id="GO:0008897">
    <property type="term" value="F:holo-[acyl-carrier-protein] synthase activity"/>
    <property type="evidence" value="ECO:0007669"/>
    <property type="project" value="InterPro"/>
</dbReference>
<comment type="similarity">
    <text evidence="1">Belongs to the P-Pant transferase superfamily. Gsp/Sfp/HetI/AcpT family.</text>
</comment>
<dbReference type="Proteomes" id="UP000190023">
    <property type="component" value="Unassembled WGS sequence"/>
</dbReference>
<proteinExistence type="inferred from homology"/>
<keyword evidence="2 4" id="KW-0808">Transferase</keyword>
<accession>A0A1T0AYJ1</accession>
<dbReference type="SUPFAM" id="SSF56214">
    <property type="entry name" value="4'-phosphopantetheinyl transferase"/>
    <property type="match status" value="2"/>
</dbReference>
<comment type="caution">
    <text evidence="4">The sequence shown here is derived from an EMBL/GenBank/DDBJ whole genome shotgun (WGS) entry which is preliminary data.</text>
</comment>
<dbReference type="OrthoDB" id="9808281at2"/>
<evidence type="ECO:0000259" key="3">
    <source>
        <dbReference type="Pfam" id="PF01648"/>
    </source>
</evidence>
<dbReference type="EMBL" id="MUYB01000028">
    <property type="protein sequence ID" value="OOS02965.1"/>
    <property type="molecule type" value="Genomic_DNA"/>
</dbReference>
<dbReference type="InterPro" id="IPR008278">
    <property type="entry name" value="4-PPantetheinyl_Trfase_dom"/>
</dbReference>
<dbReference type="STRING" id="123822.B0188_07030"/>
<gene>
    <name evidence="4" type="ORF">B0188_07030</name>
</gene>
<dbReference type="PANTHER" id="PTHR12215:SF10">
    <property type="entry name" value="L-AMINOADIPATE-SEMIALDEHYDE DEHYDROGENASE-PHOSPHOPANTETHEINYL TRANSFERASE"/>
    <property type="match status" value="1"/>
</dbReference>
<evidence type="ECO:0000313" key="4">
    <source>
        <dbReference type="EMBL" id="OOS02965.1"/>
    </source>
</evidence>
<evidence type="ECO:0000256" key="1">
    <source>
        <dbReference type="ARBA" id="ARBA00010990"/>
    </source>
</evidence>
<dbReference type="AlphaFoldDB" id="A0A1T0AYJ1"/>
<name>A0A1T0AYJ1_9PAST</name>